<feature type="transmembrane region" description="Helical" evidence="6">
    <location>
        <begin position="7"/>
        <end position="24"/>
    </location>
</feature>
<comment type="subcellular location">
    <subcellularLocation>
        <location evidence="1">Cell membrane</location>
        <topology evidence="1">Multi-pass membrane protein</topology>
    </subcellularLocation>
</comment>
<accession>A0ABU8PDR6</accession>
<dbReference type="InterPro" id="IPR022791">
    <property type="entry name" value="L-PG_synthase/AglD"/>
</dbReference>
<keyword evidence="5 6" id="KW-0472">Membrane</keyword>
<keyword evidence="2" id="KW-1003">Cell membrane</keyword>
<feature type="transmembrane region" description="Helical" evidence="6">
    <location>
        <begin position="231"/>
        <end position="255"/>
    </location>
</feature>
<evidence type="ECO:0000256" key="1">
    <source>
        <dbReference type="ARBA" id="ARBA00004651"/>
    </source>
</evidence>
<evidence type="ECO:0000256" key="2">
    <source>
        <dbReference type="ARBA" id="ARBA00022475"/>
    </source>
</evidence>
<feature type="transmembrane region" description="Helical" evidence="6">
    <location>
        <begin position="76"/>
        <end position="100"/>
    </location>
</feature>
<dbReference type="Proteomes" id="UP001375812">
    <property type="component" value="Unassembled WGS sequence"/>
</dbReference>
<evidence type="ECO:0000256" key="5">
    <source>
        <dbReference type="ARBA" id="ARBA00023136"/>
    </source>
</evidence>
<evidence type="ECO:0000313" key="8">
    <source>
        <dbReference type="Proteomes" id="UP001375812"/>
    </source>
</evidence>
<name>A0ABU8PDR6_9HYPH</name>
<dbReference type="RefSeq" id="WP_105542163.1">
    <property type="nucleotide sequence ID" value="NZ_JBBGZH010000001.1"/>
</dbReference>
<feature type="transmembrane region" description="Helical" evidence="6">
    <location>
        <begin position="275"/>
        <end position="300"/>
    </location>
</feature>
<reference evidence="7 8" key="1">
    <citation type="submission" date="2023-12" db="EMBL/GenBank/DDBJ databases">
        <title>Gut-associated functions are favored during microbiome assembly across C. elegans life.</title>
        <authorList>
            <person name="Zimmermann J."/>
        </authorList>
    </citation>
    <scope>NUCLEOTIDE SEQUENCE [LARGE SCALE GENOMIC DNA]</scope>
    <source>
        <strain evidence="7 8">MYb71</strain>
    </source>
</reference>
<dbReference type="Pfam" id="PF03706">
    <property type="entry name" value="LPG_synthase_TM"/>
    <property type="match status" value="1"/>
</dbReference>
<evidence type="ECO:0000256" key="6">
    <source>
        <dbReference type="SAM" id="Phobius"/>
    </source>
</evidence>
<evidence type="ECO:0000256" key="4">
    <source>
        <dbReference type="ARBA" id="ARBA00022989"/>
    </source>
</evidence>
<keyword evidence="4 6" id="KW-1133">Transmembrane helix</keyword>
<organism evidence="7 8">
    <name type="scientific">Ochrobactrum vermis</name>
    <dbReference type="NCBI Taxonomy" id="1827297"/>
    <lineage>
        <taxon>Bacteria</taxon>
        <taxon>Pseudomonadati</taxon>
        <taxon>Pseudomonadota</taxon>
        <taxon>Alphaproteobacteria</taxon>
        <taxon>Hyphomicrobiales</taxon>
        <taxon>Brucellaceae</taxon>
        <taxon>Brucella/Ochrobactrum group</taxon>
        <taxon>Ochrobactrum</taxon>
    </lineage>
</organism>
<keyword evidence="3 6" id="KW-0812">Transmembrane</keyword>
<gene>
    <name evidence="7" type="ORF">WH297_08280</name>
</gene>
<dbReference type="EMBL" id="JBBGZH010000001">
    <property type="protein sequence ID" value="MEJ5019735.1"/>
    <property type="molecule type" value="Genomic_DNA"/>
</dbReference>
<evidence type="ECO:0000256" key="3">
    <source>
        <dbReference type="ARBA" id="ARBA00022692"/>
    </source>
</evidence>
<sequence length="315" mass="34723">MKAKDYIWPVVGICAVGISAWLLYRELRSISLDDVLDSLYAIRAHHWALAAASALLAYSSLAGYDRIALLHLKRKISWLFIALCSFTTYALSHNIGASVVSGAVVRYRAYSSQGMPGSEIAVLIAFCSFTFILGVIMTSSVVLLLEPHILMRFNEELTPTVSIVIALLMLAFVLLYVFGSWLRLRPLQIGSFRLEYPRMSVVVQQLVVAPLELIGAAGIIYFALPEAGNPGFLIILGIFLVSFSAALISHAPGGLGVLELVFLTGLPDMNQADVLAALIVFRLLYLLIPFAMSLVVVLVFEKSQFLLRWNEKQRK</sequence>
<protein>
    <submittedName>
        <fullName evidence="7">Lysylphosphatidylglycerol synthase domain-containing protein</fullName>
    </submittedName>
</protein>
<evidence type="ECO:0000313" key="7">
    <source>
        <dbReference type="EMBL" id="MEJ5019735.1"/>
    </source>
</evidence>
<proteinExistence type="predicted"/>
<comment type="caution">
    <text evidence="7">The sequence shown here is derived from an EMBL/GenBank/DDBJ whole genome shotgun (WGS) entry which is preliminary data.</text>
</comment>
<keyword evidence="8" id="KW-1185">Reference proteome</keyword>
<feature type="transmembrane region" description="Helical" evidence="6">
    <location>
        <begin position="157"/>
        <end position="182"/>
    </location>
</feature>
<feature type="transmembrane region" description="Helical" evidence="6">
    <location>
        <begin position="120"/>
        <end position="145"/>
    </location>
</feature>
<feature type="transmembrane region" description="Helical" evidence="6">
    <location>
        <begin position="44"/>
        <end position="64"/>
    </location>
</feature>
<feature type="transmembrane region" description="Helical" evidence="6">
    <location>
        <begin position="202"/>
        <end position="224"/>
    </location>
</feature>